<evidence type="ECO:0000259" key="2">
    <source>
        <dbReference type="SMART" id="SM00198"/>
    </source>
</evidence>
<evidence type="ECO:0000313" key="5">
    <source>
        <dbReference type="WBParaSite" id="HDID_0000055001-mRNA-1"/>
    </source>
</evidence>
<dbReference type="Proteomes" id="UP000274504">
    <property type="component" value="Unassembled WGS sequence"/>
</dbReference>
<dbReference type="Gene3D" id="3.40.33.10">
    <property type="entry name" value="CAP"/>
    <property type="match status" value="2"/>
</dbReference>
<dbReference type="OrthoDB" id="337038at2759"/>
<evidence type="ECO:0000313" key="4">
    <source>
        <dbReference type="Proteomes" id="UP000274504"/>
    </source>
</evidence>
<sequence length="427" mass="48175">MNDNEEFFDECLREHNKYRKLHGVEPLRHSIALDKTAQEWAETLLQKEAVTNSPLSNKGEIGESISKRTSTSREADISGSDLISQWYNDIRSYDFESGSGAAGNFTQMVWAATREVGFGKARDNRQCVVVAHYRPPGNVRGRYKSNVFRKIPSKDDQVSNTNSDNVTKRTVSREKRIDGQGKERIVIREVVDTTDASGYIHRRVIESFEDDNKAMQQNGVPSTSHQVIPFEPSKQSLLEFSEEMLKMHNRYRRLHCAPDLVLSERLNAMAQEWAEFLVEEMCLSNSGFTLDGLRLGENITSRWSNGELEESGNDVVTDWYQESSRFKYGREPVSIQGIGNFTQLVWSSSHSLGVGRAIRIARNDESAAERGNPYSSKIVVVCFYFPPGNVASYFTENVHIPLAESKHSEPSTPTPSAGRDPSFTNVT</sequence>
<gene>
    <name evidence="3" type="ORF">HDID_LOCUS551</name>
</gene>
<feature type="region of interest" description="Disordered" evidence="1">
    <location>
        <begin position="154"/>
        <end position="175"/>
    </location>
</feature>
<feature type="region of interest" description="Disordered" evidence="1">
    <location>
        <begin position="404"/>
        <end position="427"/>
    </location>
</feature>
<dbReference type="InterPro" id="IPR014044">
    <property type="entry name" value="CAP_dom"/>
</dbReference>
<feature type="domain" description="SCP" evidence="2">
    <location>
        <begin position="6"/>
        <end position="141"/>
    </location>
</feature>
<dbReference type="CDD" id="cd05382">
    <property type="entry name" value="CAP_GAPR1-like"/>
    <property type="match status" value="2"/>
</dbReference>
<reference evidence="5" key="1">
    <citation type="submission" date="2016-04" db="UniProtKB">
        <authorList>
            <consortium name="WormBaseParasite"/>
        </authorList>
    </citation>
    <scope>IDENTIFICATION</scope>
</reference>
<accession>A0A158QBV3</accession>
<dbReference type="SMART" id="SM00198">
    <property type="entry name" value="SCP"/>
    <property type="match status" value="2"/>
</dbReference>
<evidence type="ECO:0000256" key="1">
    <source>
        <dbReference type="SAM" id="MobiDB-lite"/>
    </source>
</evidence>
<dbReference type="STRING" id="6216.A0A158QBV3"/>
<dbReference type="InterPro" id="IPR035940">
    <property type="entry name" value="CAP_sf"/>
</dbReference>
<name>A0A158QBV3_HYMDI</name>
<dbReference type="PANTHER" id="PTHR10334">
    <property type="entry name" value="CYSTEINE-RICH SECRETORY PROTEIN-RELATED"/>
    <property type="match status" value="1"/>
</dbReference>
<feature type="domain" description="SCP" evidence="2">
    <location>
        <begin position="239"/>
        <end position="392"/>
    </location>
</feature>
<dbReference type="WBParaSite" id="HDID_0000055001-mRNA-1">
    <property type="protein sequence ID" value="HDID_0000055001-mRNA-1"/>
    <property type="gene ID" value="HDID_0000055001"/>
</dbReference>
<dbReference type="AlphaFoldDB" id="A0A158QBV3"/>
<dbReference type="PRINTS" id="PR00837">
    <property type="entry name" value="V5TPXLIKE"/>
</dbReference>
<feature type="compositionally biased region" description="Polar residues" evidence="1">
    <location>
        <begin position="158"/>
        <end position="169"/>
    </location>
</feature>
<reference evidence="3 4" key="2">
    <citation type="submission" date="2018-11" db="EMBL/GenBank/DDBJ databases">
        <authorList>
            <consortium name="Pathogen Informatics"/>
        </authorList>
    </citation>
    <scope>NUCLEOTIDE SEQUENCE [LARGE SCALE GENOMIC DNA]</scope>
</reference>
<dbReference type="FunFam" id="3.40.33.10:FF:000010">
    <property type="entry name" value="Predicted protein"/>
    <property type="match status" value="1"/>
</dbReference>
<dbReference type="InterPro" id="IPR001283">
    <property type="entry name" value="CRISP-related"/>
</dbReference>
<dbReference type="EMBL" id="UYSG01000073">
    <property type="protein sequence ID" value="VDL16645.1"/>
    <property type="molecule type" value="Genomic_DNA"/>
</dbReference>
<proteinExistence type="predicted"/>
<dbReference type="Pfam" id="PF00188">
    <property type="entry name" value="CAP"/>
    <property type="match status" value="2"/>
</dbReference>
<organism evidence="5">
    <name type="scientific">Hymenolepis diminuta</name>
    <name type="common">Rat tapeworm</name>
    <dbReference type="NCBI Taxonomy" id="6216"/>
    <lineage>
        <taxon>Eukaryota</taxon>
        <taxon>Metazoa</taxon>
        <taxon>Spiralia</taxon>
        <taxon>Lophotrochozoa</taxon>
        <taxon>Platyhelminthes</taxon>
        <taxon>Cestoda</taxon>
        <taxon>Eucestoda</taxon>
        <taxon>Cyclophyllidea</taxon>
        <taxon>Hymenolepididae</taxon>
        <taxon>Hymenolepis</taxon>
    </lineage>
</organism>
<dbReference type="SUPFAM" id="SSF55797">
    <property type="entry name" value="PR-1-like"/>
    <property type="match status" value="2"/>
</dbReference>
<protein>
    <submittedName>
        <fullName evidence="5">SCP domain-containing protein</fullName>
    </submittedName>
</protein>
<evidence type="ECO:0000313" key="3">
    <source>
        <dbReference type="EMBL" id="VDL16645.1"/>
    </source>
</evidence>
<dbReference type="InterPro" id="IPR034113">
    <property type="entry name" value="SCP_GAPR1-like"/>
</dbReference>